<dbReference type="OrthoDB" id="1926924at2759"/>
<dbReference type="Proteomes" id="UP001141806">
    <property type="component" value="Unassembled WGS sequence"/>
</dbReference>
<evidence type="ECO:0000313" key="2">
    <source>
        <dbReference type="EMBL" id="KAJ4981387.1"/>
    </source>
</evidence>
<evidence type="ECO:0000256" key="1">
    <source>
        <dbReference type="SAM" id="MobiDB-lite"/>
    </source>
</evidence>
<protein>
    <submittedName>
        <fullName evidence="2">Uncharacterized protein</fullName>
    </submittedName>
</protein>
<keyword evidence="3" id="KW-1185">Reference proteome</keyword>
<proteinExistence type="predicted"/>
<evidence type="ECO:0000313" key="3">
    <source>
        <dbReference type="Proteomes" id="UP001141806"/>
    </source>
</evidence>
<feature type="region of interest" description="Disordered" evidence="1">
    <location>
        <begin position="57"/>
        <end position="102"/>
    </location>
</feature>
<name>A0A9Q0R393_9MAGN</name>
<dbReference type="AlphaFoldDB" id="A0A9Q0R393"/>
<gene>
    <name evidence="2" type="ORF">NE237_032224</name>
</gene>
<organism evidence="2 3">
    <name type="scientific">Protea cynaroides</name>
    <dbReference type="NCBI Taxonomy" id="273540"/>
    <lineage>
        <taxon>Eukaryota</taxon>
        <taxon>Viridiplantae</taxon>
        <taxon>Streptophyta</taxon>
        <taxon>Embryophyta</taxon>
        <taxon>Tracheophyta</taxon>
        <taxon>Spermatophyta</taxon>
        <taxon>Magnoliopsida</taxon>
        <taxon>Proteales</taxon>
        <taxon>Proteaceae</taxon>
        <taxon>Protea</taxon>
    </lineage>
</organism>
<dbReference type="EMBL" id="JAMYWD010000001">
    <property type="protein sequence ID" value="KAJ4981387.1"/>
    <property type="molecule type" value="Genomic_DNA"/>
</dbReference>
<reference evidence="2" key="1">
    <citation type="journal article" date="2023" name="Plant J.">
        <title>The genome of the king protea, Protea cynaroides.</title>
        <authorList>
            <person name="Chang J."/>
            <person name="Duong T.A."/>
            <person name="Schoeman C."/>
            <person name="Ma X."/>
            <person name="Roodt D."/>
            <person name="Barker N."/>
            <person name="Li Z."/>
            <person name="Van de Peer Y."/>
            <person name="Mizrachi E."/>
        </authorList>
    </citation>
    <scope>NUCLEOTIDE SEQUENCE</scope>
    <source>
        <tissue evidence="2">Young leaves</tissue>
    </source>
</reference>
<accession>A0A9Q0R393</accession>
<sequence>MVVPGHKMSKKNNKDDLVQKDRDLLAFCNLVDRAHSLQLLKEKNQGLEKQLRNNFNGWQPSFEPEDFNLPPKRASTSTVDLPAARTRAAAGEGGGGGGDDVKEEKILKRGLKRPIHLVDLAPHCVPEEGLKKGDTAASKVLLCDLNKEAESSEPVNGGFGLNLELGIWNS</sequence>
<comment type="caution">
    <text evidence="2">The sequence shown here is derived from an EMBL/GenBank/DDBJ whole genome shotgun (WGS) entry which is preliminary data.</text>
</comment>